<feature type="compositionally biased region" description="Polar residues" evidence="1">
    <location>
        <begin position="436"/>
        <end position="445"/>
    </location>
</feature>
<dbReference type="GeneID" id="119745265"/>
<accession>A0A914BMS9</accession>
<feature type="region of interest" description="Disordered" evidence="1">
    <location>
        <begin position="205"/>
        <end position="231"/>
    </location>
</feature>
<feature type="compositionally biased region" description="Polar residues" evidence="1">
    <location>
        <begin position="412"/>
        <end position="427"/>
    </location>
</feature>
<feature type="region of interest" description="Disordered" evidence="1">
    <location>
        <begin position="962"/>
        <end position="989"/>
    </location>
</feature>
<proteinExistence type="predicted"/>
<feature type="compositionally biased region" description="Polar residues" evidence="1">
    <location>
        <begin position="866"/>
        <end position="892"/>
    </location>
</feature>
<feature type="region of interest" description="Disordered" evidence="1">
    <location>
        <begin position="645"/>
        <end position="667"/>
    </location>
</feature>
<feature type="region of interest" description="Disordered" evidence="1">
    <location>
        <begin position="866"/>
        <end position="921"/>
    </location>
</feature>
<feature type="region of interest" description="Disordered" evidence="1">
    <location>
        <begin position="527"/>
        <end position="555"/>
    </location>
</feature>
<keyword evidence="3" id="KW-1185">Reference proteome</keyword>
<dbReference type="OMA" id="MITRVEM"/>
<dbReference type="EnsemblMetazoa" id="XM_038221501.1">
    <property type="protein sequence ID" value="XP_038077429.1"/>
    <property type="gene ID" value="LOC119745265"/>
</dbReference>
<name>A0A914BMS9_PATMI</name>
<feature type="region of interest" description="Disordered" evidence="1">
    <location>
        <begin position="569"/>
        <end position="593"/>
    </location>
</feature>
<dbReference type="OrthoDB" id="10072654at2759"/>
<evidence type="ECO:0000313" key="3">
    <source>
        <dbReference type="Proteomes" id="UP000887568"/>
    </source>
</evidence>
<dbReference type="AlphaFoldDB" id="A0A914BMS9"/>
<feature type="compositionally biased region" description="Polar residues" evidence="1">
    <location>
        <begin position="738"/>
        <end position="747"/>
    </location>
</feature>
<protein>
    <submittedName>
        <fullName evidence="2">Uncharacterized protein</fullName>
    </submittedName>
</protein>
<evidence type="ECO:0000313" key="2">
    <source>
        <dbReference type="EnsemblMetazoa" id="XP_038077429.1"/>
    </source>
</evidence>
<evidence type="ECO:0000256" key="1">
    <source>
        <dbReference type="SAM" id="MobiDB-lite"/>
    </source>
</evidence>
<feature type="region of interest" description="Disordered" evidence="1">
    <location>
        <begin position="486"/>
        <end position="510"/>
    </location>
</feature>
<feature type="compositionally biased region" description="Polar residues" evidence="1">
    <location>
        <begin position="687"/>
        <end position="697"/>
    </location>
</feature>
<reference evidence="2" key="1">
    <citation type="submission" date="2022-11" db="UniProtKB">
        <authorList>
            <consortium name="EnsemblMetazoa"/>
        </authorList>
    </citation>
    <scope>IDENTIFICATION</scope>
</reference>
<feature type="region of interest" description="Disordered" evidence="1">
    <location>
        <begin position="409"/>
        <end position="445"/>
    </location>
</feature>
<feature type="compositionally biased region" description="Polar residues" evidence="1">
    <location>
        <begin position="900"/>
        <end position="915"/>
    </location>
</feature>
<feature type="region of interest" description="Disordered" evidence="1">
    <location>
        <begin position="683"/>
        <end position="756"/>
    </location>
</feature>
<feature type="compositionally biased region" description="Polar residues" evidence="1">
    <location>
        <begin position="583"/>
        <end position="593"/>
    </location>
</feature>
<feature type="compositionally biased region" description="Basic and acidic residues" evidence="1">
    <location>
        <begin position="570"/>
        <end position="581"/>
    </location>
</feature>
<feature type="compositionally biased region" description="Basic and acidic residues" evidence="1">
    <location>
        <begin position="721"/>
        <end position="737"/>
    </location>
</feature>
<organism evidence="2 3">
    <name type="scientific">Patiria miniata</name>
    <name type="common">Bat star</name>
    <name type="synonym">Asterina miniata</name>
    <dbReference type="NCBI Taxonomy" id="46514"/>
    <lineage>
        <taxon>Eukaryota</taxon>
        <taxon>Metazoa</taxon>
        <taxon>Echinodermata</taxon>
        <taxon>Eleutherozoa</taxon>
        <taxon>Asterozoa</taxon>
        <taxon>Asteroidea</taxon>
        <taxon>Valvatacea</taxon>
        <taxon>Valvatida</taxon>
        <taxon>Asterinidae</taxon>
        <taxon>Patiria</taxon>
    </lineage>
</organism>
<dbReference type="RefSeq" id="XP_038077429.1">
    <property type="nucleotide sequence ID" value="XM_038221501.1"/>
</dbReference>
<dbReference type="Proteomes" id="UP000887568">
    <property type="component" value="Unplaced"/>
</dbReference>
<sequence length="1138" mass="126553">MDTKSPFRSSRIPPHFDATTTPYLRAAAGNRGTSQPLSATAASPHLDPSVYHNRHYFSNELMQYHASLANVQKMRQLNASATHFNKTDDCVGRPVESYRPKSIVYGSAFSDPELNWSRAIQETALRDMRNDMLSPNAIGMGQTKRPKHCSVNLTPKLEDQRVVQYHRSGSYNQGVPANLNHLQMQGRPEPQPFANRFALPGMERTPSLDPSCGGRRESAFSRPASHTESPAAYSSLDMEIRRLQGMITRVEMLREKYKHQEGTLQYPRAHHKTHAQGMHGGPFSAAQPSSLMAWYSEEQMQQATRAGNRSSYLSGYPFQQDVSQLFAQKSGPDKDVSKQRAIQQARCATAPVREFPRDYLPDNHKDGMPRIVEVRSLAQGAGQQAMYPEKPQRLYPEISQPKVTFTPKHSIRLSSESSRNETGSVESLDSGVECMSSPTDAQSQRNLASGYGRFKQLEDMYVKDEAVGRPDSHQSLPCHPLSNPIQLCTPPSTSQLERRPGLALSPPLTKTKRKRVIPNTIVETMAKKPKSGIVNSADETKMPEIGPGHASSVPREENNYALDLSLKKGHTQDRNSPKEPLKSLQTQTHSDNGAMNLSIQYKAGVVVRSKSYPADNCPGILHHHGKAASMEDLVALSVKLANEVPRGKEVRDPKENMSQDQQLETRGRFISKLIRRAEGMLLEGPGSASSSRGNGTPESAAPSDIREFKSTTPKTPTENVGEDRNWTTNSPEDHSSKTPDSAESNPKSRMPGTKNPLYIDVMVNEALRIFMSPPSEEEIERHDMSISFDSPSEKGENPVCNSPGPLIISQDETDNDNCNIPAAASLLREPTKTREMGSTCAAVVSEYTGNKPCQCIEKSLSAQNRTAQSPVTFQSQPLHISKPQPTQNSQFQPAEHSKSHPTQKSTTAPQASGSPTRKMKFPDVRVVVRPLQSIAPKPVTKMSPPILIQALPWVQADNVTKVPTAKQESPPSKPDDSQDNLEGSACSAPNFLIPTEDGFRRMQKVDAKIREIYRVTVQPLEVVQSKNPRKQVLKASYSVYYREMNFPCVLRSEVPFVPTQLLVQDLFPGIKASSVCKAMQHCNILNRYMIRHEQEALQDQLRRRGITSCKLLPLDEFHDKWDEILNRIPSVETPEARN</sequence>
<feature type="compositionally biased region" description="Polar residues" evidence="1">
    <location>
        <begin position="486"/>
        <end position="495"/>
    </location>
</feature>